<feature type="region of interest" description="Disordered" evidence="1">
    <location>
        <begin position="151"/>
        <end position="178"/>
    </location>
</feature>
<evidence type="ECO:0000256" key="1">
    <source>
        <dbReference type="SAM" id="MobiDB-lite"/>
    </source>
</evidence>
<comment type="caution">
    <text evidence="2">The sequence shown here is derived from an EMBL/GenBank/DDBJ whole genome shotgun (WGS) entry which is preliminary data.</text>
</comment>
<name>A0A8K1FN43_PYTOL</name>
<proteinExistence type="predicted"/>
<gene>
    <name evidence="2" type="ORF">Poli38472_012045</name>
</gene>
<evidence type="ECO:0008006" key="4">
    <source>
        <dbReference type="Google" id="ProtNLM"/>
    </source>
</evidence>
<evidence type="ECO:0000313" key="3">
    <source>
        <dbReference type="Proteomes" id="UP000794436"/>
    </source>
</evidence>
<dbReference type="Proteomes" id="UP000794436">
    <property type="component" value="Unassembled WGS sequence"/>
</dbReference>
<accession>A0A8K1FN43</accession>
<sequence>MVRIRNPYASQAPPPASPALKTQRYAVGVRVANPLEGRMGSIASFDAEKGVYHLVFHDGHEEDVPEDQVDALVIRQPQPSAEKTAASEGFTMVGRNTKKVVTNYEGKELVLMGWVAAYFPDTKRCRIVYESGTCEDMPVEDTKKCIKAAEANSNGKRRASDEGDEDATRKKAKALDDELQKPPLNAQKFPSRPAAYTILRKVLRAILAQEMAKKHRTEKQLSVLKNEDIKPKRALEMFVEADGLSLLQKLLTEWMRSTETHPGASLVLKLLAALPGVTPDAVLASQIGKTLSGIVRVSKEMDHVDKMLGDLASWVIATWRRNVVPKGVSNLMATQHAVERAKGVLPALVVLPIASQARLKERHEMTKHLRELMTAPEPPPKETEPALFFPEYNSLGSIDKRRPARQIIHIESFLERVSNRLNDKTDEEEKDDGIPKGRMQFRKPDVHQFNPNVPPANLFATARSRALDAQHQRLILDEDEIDAVERGAKMLPPPNRTQAPKKSILKATEEVIVPAKDVIWA</sequence>
<keyword evidence="3" id="KW-1185">Reference proteome</keyword>
<dbReference type="OrthoDB" id="160810at2759"/>
<feature type="compositionally biased region" description="Basic and acidic residues" evidence="1">
    <location>
        <begin position="158"/>
        <end position="178"/>
    </location>
</feature>
<organism evidence="2 3">
    <name type="scientific">Pythium oligandrum</name>
    <name type="common">Mycoparasitic fungus</name>
    <dbReference type="NCBI Taxonomy" id="41045"/>
    <lineage>
        <taxon>Eukaryota</taxon>
        <taxon>Sar</taxon>
        <taxon>Stramenopiles</taxon>
        <taxon>Oomycota</taxon>
        <taxon>Peronosporomycetes</taxon>
        <taxon>Pythiales</taxon>
        <taxon>Pythiaceae</taxon>
        <taxon>Pythium</taxon>
    </lineage>
</organism>
<reference evidence="2" key="1">
    <citation type="submission" date="2019-03" db="EMBL/GenBank/DDBJ databases">
        <title>Long read genome sequence of the mycoparasitic Pythium oligandrum ATCC 38472 isolated from sugarbeet rhizosphere.</title>
        <authorList>
            <person name="Gaulin E."/>
        </authorList>
    </citation>
    <scope>NUCLEOTIDE SEQUENCE</scope>
    <source>
        <strain evidence="2">ATCC 38472_TT</strain>
    </source>
</reference>
<protein>
    <recommendedName>
        <fullName evidence="4">TFIIS N-terminal domain-containing protein</fullName>
    </recommendedName>
</protein>
<evidence type="ECO:0000313" key="2">
    <source>
        <dbReference type="EMBL" id="TMW66929.1"/>
    </source>
</evidence>
<dbReference type="AlphaFoldDB" id="A0A8K1FN43"/>
<dbReference type="EMBL" id="SPLM01000006">
    <property type="protein sequence ID" value="TMW66929.1"/>
    <property type="molecule type" value="Genomic_DNA"/>
</dbReference>